<dbReference type="Proteomes" id="UP000177481">
    <property type="component" value="Unassembled WGS sequence"/>
</dbReference>
<dbReference type="GO" id="GO:0008270">
    <property type="term" value="F:zinc ion binding"/>
    <property type="evidence" value="ECO:0007669"/>
    <property type="project" value="InterPro"/>
</dbReference>
<dbReference type="AlphaFoldDB" id="A0A1F5EAH0"/>
<gene>
    <name evidence="2" type="ORF">A3A71_04240</name>
</gene>
<evidence type="ECO:0000313" key="2">
    <source>
        <dbReference type="EMBL" id="OGD64341.1"/>
    </source>
</evidence>
<dbReference type="CDD" id="cd00085">
    <property type="entry name" value="HNHc"/>
    <property type="match status" value="1"/>
</dbReference>
<comment type="caution">
    <text evidence="2">The sequence shown here is derived from an EMBL/GenBank/DDBJ whole genome shotgun (WGS) entry which is preliminary data.</text>
</comment>
<dbReference type="InterPro" id="IPR002711">
    <property type="entry name" value="HNH"/>
</dbReference>
<dbReference type="Pfam" id="PF01844">
    <property type="entry name" value="HNH"/>
    <property type="match status" value="1"/>
</dbReference>
<dbReference type="GO" id="GO:0004519">
    <property type="term" value="F:endonuclease activity"/>
    <property type="evidence" value="ECO:0007669"/>
    <property type="project" value="InterPro"/>
</dbReference>
<evidence type="ECO:0000313" key="3">
    <source>
        <dbReference type="Proteomes" id="UP000177481"/>
    </source>
</evidence>
<reference evidence="2 3" key="1">
    <citation type="journal article" date="2016" name="Nat. Commun.">
        <title>Thousands of microbial genomes shed light on interconnected biogeochemical processes in an aquifer system.</title>
        <authorList>
            <person name="Anantharaman K."/>
            <person name="Brown C.T."/>
            <person name="Hug L.A."/>
            <person name="Sharon I."/>
            <person name="Castelle C.J."/>
            <person name="Probst A.J."/>
            <person name="Thomas B.C."/>
            <person name="Singh A."/>
            <person name="Wilkins M.J."/>
            <person name="Karaoz U."/>
            <person name="Brodie E.L."/>
            <person name="Williams K.H."/>
            <person name="Hubbard S.S."/>
            <person name="Banfield J.F."/>
        </authorList>
    </citation>
    <scope>NUCLEOTIDE SEQUENCE [LARGE SCALE GENOMIC DNA]</scope>
</reference>
<dbReference type="STRING" id="1797471.A3A71_04240"/>
<dbReference type="InterPro" id="IPR003615">
    <property type="entry name" value="HNH_nuc"/>
</dbReference>
<organism evidence="2 3">
    <name type="scientific">Candidatus Berkelbacteria bacterium RIFCSPLOWO2_01_FULL_50_28</name>
    <dbReference type="NCBI Taxonomy" id="1797471"/>
    <lineage>
        <taxon>Bacteria</taxon>
        <taxon>Candidatus Berkelbacteria</taxon>
    </lineage>
</organism>
<feature type="domain" description="HNH nuclease" evidence="1">
    <location>
        <begin position="6"/>
        <end position="55"/>
    </location>
</feature>
<dbReference type="Gene3D" id="1.10.30.50">
    <property type="match status" value="1"/>
</dbReference>
<name>A0A1F5EAH0_9BACT</name>
<evidence type="ECO:0000259" key="1">
    <source>
        <dbReference type="SMART" id="SM00507"/>
    </source>
</evidence>
<protein>
    <recommendedName>
        <fullName evidence="1">HNH nuclease domain-containing protein</fullName>
    </recommendedName>
</protein>
<accession>A0A1F5EAH0</accession>
<proteinExistence type="predicted"/>
<sequence>MAFSESAKLSIRRKAAFRCSLCHDLGVDIHHIIPQAENGPDSEENAAPLCQNCHDQYGANPQKRKFIRECRDFWFDVVMVKFPTNSTEKEQLGTINELILTVQKEQGSQTGKIEELKQQLERFVHAAGEKVNTNESTATVGSIATQYITATRLSDRVHANFHCKKCGTMIGLLVGSNSCPNCGESIS</sequence>
<dbReference type="GO" id="GO:0003676">
    <property type="term" value="F:nucleic acid binding"/>
    <property type="evidence" value="ECO:0007669"/>
    <property type="project" value="InterPro"/>
</dbReference>
<dbReference type="EMBL" id="MEZX01000003">
    <property type="protein sequence ID" value="OGD64341.1"/>
    <property type="molecule type" value="Genomic_DNA"/>
</dbReference>
<dbReference type="SMART" id="SM00507">
    <property type="entry name" value="HNHc"/>
    <property type="match status" value="1"/>
</dbReference>